<keyword evidence="3" id="KW-1185">Reference proteome</keyword>
<dbReference type="Proteomes" id="UP001521137">
    <property type="component" value="Unassembled WGS sequence"/>
</dbReference>
<feature type="transmembrane region" description="Helical" evidence="1">
    <location>
        <begin position="385"/>
        <end position="404"/>
    </location>
</feature>
<dbReference type="EMBL" id="JAKGAS010000015">
    <property type="protein sequence ID" value="MCF2950178.1"/>
    <property type="molecule type" value="Genomic_DNA"/>
</dbReference>
<dbReference type="RefSeq" id="WP_235314279.1">
    <property type="nucleotide sequence ID" value="NZ_JAKGAS010000015.1"/>
</dbReference>
<gene>
    <name evidence="2" type="ORF">L0668_18850</name>
</gene>
<keyword evidence="1" id="KW-0472">Membrane</keyword>
<evidence type="ECO:0000313" key="2">
    <source>
        <dbReference type="EMBL" id="MCF2950178.1"/>
    </source>
</evidence>
<keyword evidence="1" id="KW-1133">Transmembrane helix</keyword>
<protein>
    <submittedName>
        <fullName evidence="2">Uncharacterized protein</fullName>
    </submittedName>
</protein>
<accession>A0ABS9DB35</accession>
<evidence type="ECO:0000256" key="1">
    <source>
        <dbReference type="SAM" id="Phobius"/>
    </source>
</evidence>
<sequence>MQELPIRITTISPIYSPLSLSTGINHSSDTFFELLNQLTKNNAYSKRIHSEKKLQDYLSIAKDNRENRLMLWQDSENPDLKIHVFPNNVAVVEIALTLDSNLSTNELMKQCRLTTNNLISQCYSRFIQSLQESISKLQSQRIKLSSEHIDSPYIYWTTRAMLLTKEELQLSPKQILIKSWLKDTRRSADADDIISGSKNYSLTWLNYVLIDPATEDEDPRLSTMVLAQYFYTAQENCNNQLKQAIDGAYNSKKYSETNKKLASSRVLARLLQVEYHEHINYLNPFKRNLLNEILSGWEFTSLNANGQRMIEVCSSRLQEEDNKRRERSTVMTDLLLVTLSFFTVFELSLYLTEFSREMMSRPALDYNDDKTSFFLQFIANVDADIMFGFGFILTLLLVILYKFIKAK</sequence>
<proteinExistence type="predicted"/>
<keyword evidence="1" id="KW-0812">Transmembrane</keyword>
<evidence type="ECO:0000313" key="3">
    <source>
        <dbReference type="Proteomes" id="UP001521137"/>
    </source>
</evidence>
<feature type="transmembrane region" description="Helical" evidence="1">
    <location>
        <begin position="334"/>
        <end position="352"/>
    </location>
</feature>
<organism evidence="2 3">
    <name type="scientific">Paraglaciecola algarum</name>
    <dbReference type="NCBI Taxonomy" id="3050085"/>
    <lineage>
        <taxon>Bacteria</taxon>
        <taxon>Pseudomonadati</taxon>
        <taxon>Pseudomonadota</taxon>
        <taxon>Gammaproteobacteria</taxon>
        <taxon>Alteromonadales</taxon>
        <taxon>Alteromonadaceae</taxon>
        <taxon>Paraglaciecola</taxon>
    </lineage>
</organism>
<name>A0ABS9DB35_9ALTE</name>
<reference evidence="2 3" key="1">
    <citation type="submission" date="2022-01" db="EMBL/GenBank/DDBJ databases">
        <title>Paraglaciecola sp. G1-23.</title>
        <authorList>
            <person name="Jin M.S."/>
            <person name="Han D.M."/>
            <person name="Kim H.M."/>
            <person name="Jeon C.O."/>
        </authorList>
    </citation>
    <scope>NUCLEOTIDE SEQUENCE [LARGE SCALE GENOMIC DNA]</scope>
    <source>
        <strain evidence="2 3">G1-23</strain>
    </source>
</reference>
<comment type="caution">
    <text evidence="2">The sequence shown here is derived from an EMBL/GenBank/DDBJ whole genome shotgun (WGS) entry which is preliminary data.</text>
</comment>